<keyword evidence="2" id="KW-0223">Dioxygenase</keyword>
<dbReference type="AlphaFoldDB" id="A0A2T7UT10"/>
<dbReference type="InterPro" id="IPR004183">
    <property type="entry name" value="Xdiol_dOase_suB"/>
</dbReference>
<evidence type="ECO:0000259" key="1">
    <source>
        <dbReference type="Pfam" id="PF02900"/>
    </source>
</evidence>
<protein>
    <submittedName>
        <fullName evidence="2">Protocatechuate 3,4-dioxygenase</fullName>
    </submittedName>
</protein>
<dbReference type="GO" id="GO:0016702">
    <property type="term" value="F:oxidoreductase activity, acting on single donors with incorporation of molecular oxygen, incorporation of two atoms of oxygen"/>
    <property type="evidence" value="ECO:0007669"/>
    <property type="project" value="UniProtKB-ARBA"/>
</dbReference>
<accession>A0A2T7UT10</accession>
<dbReference type="InterPro" id="IPR034938">
    <property type="entry name" value="3MGA_Dioxygenase"/>
</dbReference>
<name>A0A2T7UT10_9RHOB</name>
<organism evidence="2 3">
    <name type="scientific">Pararhodobacter aggregans</name>
    <dbReference type="NCBI Taxonomy" id="404875"/>
    <lineage>
        <taxon>Bacteria</taxon>
        <taxon>Pseudomonadati</taxon>
        <taxon>Pseudomonadota</taxon>
        <taxon>Alphaproteobacteria</taxon>
        <taxon>Rhodobacterales</taxon>
        <taxon>Paracoccaceae</taxon>
        <taxon>Pararhodobacter</taxon>
    </lineage>
</organism>
<keyword evidence="3" id="KW-1185">Reference proteome</keyword>
<dbReference type="OrthoDB" id="8673673at2"/>
<dbReference type="Gene3D" id="3.40.830.10">
    <property type="entry name" value="LigB-like"/>
    <property type="match status" value="1"/>
</dbReference>
<dbReference type="EMBL" id="QDDR01000004">
    <property type="protein sequence ID" value="PVE47794.1"/>
    <property type="molecule type" value="Genomic_DNA"/>
</dbReference>
<dbReference type="Proteomes" id="UP000244810">
    <property type="component" value="Unassembled WGS sequence"/>
</dbReference>
<dbReference type="Pfam" id="PF02900">
    <property type="entry name" value="LigB"/>
    <property type="match status" value="1"/>
</dbReference>
<sequence>MADIVGVITTAHGPQLHTTPDQWLLRLASDKARKHPFKGGLYTFDELVELRRDEGLAEKSSMEAMVRNHHLCNAATERLAEAYDAMNADVAVIFGNDQHEMYGDDLMPPYMVYYGDRIPHFPATEEGRALLPPGIKEGEHGHAPDEYREYVCQSDLSRHIIAELVEAEFDITVSPKLPSHNPRTNGVSHAFGHIYRQIMRDRVIPNVPIYQNTFFPPNQPTARRSFNFGKAVGRAIRSWKSDARVVVFGSGGMSHFTIDEEWDHRFMRAMREKDREFLQSIPLAELQSGTSEMKSWISAAGVMDELETEMHEIAYVPCYRSAAGTGTAQGMYWWEVKSA</sequence>
<evidence type="ECO:0000313" key="3">
    <source>
        <dbReference type="Proteomes" id="UP000244810"/>
    </source>
</evidence>
<feature type="domain" description="Extradiol ring-cleavage dioxygenase class III enzyme subunit B" evidence="1">
    <location>
        <begin position="77"/>
        <end position="312"/>
    </location>
</feature>
<proteinExistence type="predicted"/>
<gene>
    <name evidence="2" type="ORF">DDE23_10190</name>
</gene>
<dbReference type="CDD" id="cd07366">
    <property type="entry name" value="3MGA_Dioxygenase"/>
    <property type="match status" value="1"/>
</dbReference>
<reference evidence="2 3" key="1">
    <citation type="journal article" date="2011" name="Syst. Appl. Microbiol.">
        <title>Defluviimonas denitrificans gen. nov., sp. nov., and Pararhodobacter aggregans gen. nov., sp. nov., non-phototrophic Rhodobacteraceae from the biofilter of a marine aquaculture.</title>
        <authorList>
            <person name="Foesel B.U."/>
            <person name="Drake H.L."/>
            <person name="Schramm A."/>
        </authorList>
    </citation>
    <scope>NUCLEOTIDE SEQUENCE [LARGE SCALE GENOMIC DNA]</scope>
    <source>
        <strain evidence="2 3">D1-19</strain>
    </source>
</reference>
<evidence type="ECO:0000313" key="2">
    <source>
        <dbReference type="EMBL" id="PVE47794.1"/>
    </source>
</evidence>
<keyword evidence="2" id="KW-0560">Oxidoreductase</keyword>
<dbReference type="SUPFAM" id="SSF53213">
    <property type="entry name" value="LigB-like"/>
    <property type="match status" value="1"/>
</dbReference>
<dbReference type="GO" id="GO:0008198">
    <property type="term" value="F:ferrous iron binding"/>
    <property type="evidence" value="ECO:0007669"/>
    <property type="project" value="InterPro"/>
</dbReference>
<dbReference type="RefSeq" id="WP_107751166.1">
    <property type="nucleotide sequence ID" value="NZ_QBKF01000003.1"/>
</dbReference>
<comment type="caution">
    <text evidence="2">The sequence shown here is derived from an EMBL/GenBank/DDBJ whole genome shotgun (WGS) entry which is preliminary data.</text>
</comment>